<dbReference type="HOGENOM" id="CLU_2301190_0_0_0"/>
<dbReference type="RefSeq" id="WP_012692213.1">
    <property type="nucleotide sequence ID" value="NC_012526.1"/>
</dbReference>
<keyword evidence="2" id="KW-1185">Reference proteome</keyword>
<organism evidence="1 2">
    <name type="scientific">Deinococcus deserti (strain DSM 17065 / CIP 109153 / LMG 22923 / VCD115)</name>
    <dbReference type="NCBI Taxonomy" id="546414"/>
    <lineage>
        <taxon>Bacteria</taxon>
        <taxon>Thermotogati</taxon>
        <taxon>Deinococcota</taxon>
        <taxon>Deinococci</taxon>
        <taxon>Deinococcales</taxon>
        <taxon>Deinococcaceae</taxon>
        <taxon>Deinococcus</taxon>
    </lineage>
</organism>
<accession>C1CZ52</accession>
<evidence type="ECO:0000313" key="1">
    <source>
        <dbReference type="EMBL" id="ACO45090.1"/>
    </source>
</evidence>
<dbReference type="KEGG" id="ddr:Deide_02780"/>
<reference evidence="1 2" key="1">
    <citation type="journal article" date="2009" name="PLoS Genet.">
        <title>Alliance of proteomics and genomics to unravel the specificities of Sahara bacterium Deinococcus deserti.</title>
        <authorList>
            <person name="de Groot A."/>
            <person name="Dulermo R."/>
            <person name="Ortet P."/>
            <person name="Blanchard L."/>
            <person name="Guerin P."/>
            <person name="Fernandez B."/>
            <person name="Vacherie B."/>
            <person name="Dossat C."/>
            <person name="Jolivet E."/>
            <person name="Siguier P."/>
            <person name="Chandler M."/>
            <person name="Barakat M."/>
            <person name="Dedieu A."/>
            <person name="Barbe V."/>
            <person name="Heulin T."/>
            <person name="Sommer S."/>
            <person name="Achouak W."/>
            <person name="Armengaud J."/>
        </authorList>
    </citation>
    <scope>NUCLEOTIDE SEQUENCE [LARGE SCALE GENOMIC DNA]</scope>
    <source>
        <strain evidence="2">DSM 17065 / CIP 109153 / LMG 22923 / VCD115</strain>
    </source>
</reference>
<dbReference type="PaxDb" id="546414-Deide_02780"/>
<dbReference type="Proteomes" id="UP000002208">
    <property type="component" value="Chromosome"/>
</dbReference>
<evidence type="ECO:0000313" key="2">
    <source>
        <dbReference type="Proteomes" id="UP000002208"/>
    </source>
</evidence>
<dbReference type="EMBL" id="CP001114">
    <property type="protein sequence ID" value="ACO45090.1"/>
    <property type="molecule type" value="Genomic_DNA"/>
</dbReference>
<name>C1CZ52_DEIDV</name>
<dbReference type="STRING" id="546414.Deide_02780"/>
<dbReference type="OrthoDB" id="9930602at2"/>
<gene>
    <name evidence="1" type="ordered locus">Deide_02780</name>
</gene>
<dbReference type="AlphaFoldDB" id="C1CZ52"/>
<sequence length="100" mass="11249">MTLSPTKRGTDTQRRYLGRIANRAQHLPVDLTRIANALMHALEVAEELLYDDDKVLRLKAAHSLSQTASAAMKVLEVGELEARLAEVEQVELARQERERA</sequence>
<protein>
    <submittedName>
        <fullName evidence="1">Uncharacterized protein</fullName>
    </submittedName>
</protein>
<proteinExistence type="predicted"/>